<comment type="caution">
    <text evidence="2">The sequence shown here is derived from an EMBL/GenBank/DDBJ whole genome shotgun (WGS) entry which is preliminary data.</text>
</comment>
<proteinExistence type="predicted"/>
<reference evidence="2 3" key="1">
    <citation type="journal article" date="2016" name="Nat. Commun.">
        <title>Thousands of microbial genomes shed light on interconnected biogeochemical processes in an aquifer system.</title>
        <authorList>
            <person name="Anantharaman K."/>
            <person name="Brown C.T."/>
            <person name="Hug L.A."/>
            <person name="Sharon I."/>
            <person name="Castelle C.J."/>
            <person name="Probst A.J."/>
            <person name="Thomas B.C."/>
            <person name="Singh A."/>
            <person name="Wilkins M.J."/>
            <person name="Karaoz U."/>
            <person name="Brodie E.L."/>
            <person name="Williams K.H."/>
            <person name="Hubbard S.S."/>
            <person name="Banfield J.F."/>
        </authorList>
    </citation>
    <scope>NUCLEOTIDE SEQUENCE [LARGE SCALE GENOMIC DNA]</scope>
</reference>
<accession>A0A1F7RMN0</accession>
<evidence type="ECO:0000313" key="3">
    <source>
        <dbReference type="Proteomes" id="UP000178797"/>
    </source>
</evidence>
<dbReference type="Proteomes" id="UP000178797">
    <property type="component" value="Unassembled WGS sequence"/>
</dbReference>
<organism evidence="2 3">
    <name type="scientific">Candidatus Schekmanbacteria bacterium RBG_16_38_10</name>
    <dbReference type="NCBI Taxonomy" id="1817879"/>
    <lineage>
        <taxon>Bacteria</taxon>
        <taxon>Candidatus Schekmaniibacteriota</taxon>
    </lineage>
</organism>
<dbReference type="InterPro" id="IPR055259">
    <property type="entry name" value="YkvP/CgeB_Glyco_trans-like"/>
</dbReference>
<gene>
    <name evidence="2" type="ORF">A2W05_06705</name>
</gene>
<evidence type="ECO:0000259" key="1">
    <source>
        <dbReference type="Pfam" id="PF13524"/>
    </source>
</evidence>
<feature type="domain" description="Spore protein YkvP/CgeB glycosyl transferase-like" evidence="1">
    <location>
        <begin position="211"/>
        <end position="319"/>
    </location>
</feature>
<dbReference type="Pfam" id="PF13524">
    <property type="entry name" value="Glyco_trans_1_2"/>
    <property type="match status" value="1"/>
</dbReference>
<protein>
    <recommendedName>
        <fullName evidence="1">Spore protein YkvP/CgeB glycosyl transferase-like domain-containing protein</fullName>
    </recommendedName>
</protein>
<name>A0A1F7RMN0_9BACT</name>
<sequence>MKVLFINSLSADYVQDLTYAGLVKIFGKNNILDMPWNNKYHIPYKQYPKNLGYIPNSLFSSLISRTSFKFDAVFVGSSKVESFETYMAIVNKIPPNVPVIFIDGGDQPAIGADLTIYGRPELYNEAVNKRPFDYIFKREYLIDKEYGPNVFPLPMSFNFDRLPSLPDNFKYDVSFWAVESYPIRTEALALLENKFDCKANGTERNQKFSRYKRKGSYYLQELASCKIILNFRGGGWDTLRYWEVPAVARLMITQRPGIVIPNDFLDGKHVIHCKEDLSDLLDLCKYYLKNEAKREEIAQNGALNLKKYHTDVVRTRYILEHIRSLV</sequence>
<evidence type="ECO:0000313" key="2">
    <source>
        <dbReference type="EMBL" id="OGL42701.1"/>
    </source>
</evidence>
<dbReference type="AlphaFoldDB" id="A0A1F7RMN0"/>
<dbReference type="EMBL" id="MGDE01000260">
    <property type="protein sequence ID" value="OGL42701.1"/>
    <property type="molecule type" value="Genomic_DNA"/>
</dbReference>